<reference evidence="2 3" key="2">
    <citation type="submission" date="2020-05" db="EMBL/GenBank/DDBJ databases">
        <title>Draft genome sequence of Desulfovibrio sp. strainFSS-1.</title>
        <authorList>
            <person name="Shimoshige H."/>
            <person name="Kobayashi H."/>
            <person name="Maekawa T."/>
        </authorList>
    </citation>
    <scope>NUCLEOTIDE SEQUENCE [LARGE SCALE GENOMIC DNA]</scope>
    <source>
        <strain evidence="2 3">SIID29052-01</strain>
    </source>
</reference>
<protein>
    <submittedName>
        <fullName evidence="2">Uncharacterized protein</fullName>
    </submittedName>
</protein>
<organism evidence="2 3">
    <name type="scientific">Fundidesulfovibrio magnetotacticus</name>
    <dbReference type="NCBI Taxonomy" id="2730080"/>
    <lineage>
        <taxon>Bacteria</taxon>
        <taxon>Pseudomonadati</taxon>
        <taxon>Thermodesulfobacteriota</taxon>
        <taxon>Desulfovibrionia</taxon>
        <taxon>Desulfovibrionales</taxon>
        <taxon>Desulfovibrionaceae</taxon>
        <taxon>Fundidesulfovibrio</taxon>
    </lineage>
</organism>
<reference evidence="2 3" key="1">
    <citation type="submission" date="2020-04" db="EMBL/GenBank/DDBJ databases">
        <authorList>
            <consortium name="Desulfovibrio sp. FSS-1 genome sequencing consortium"/>
            <person name="Shimoshige H."/>
            <person name="Kobayashi H."/>
            <person name="Maekawa T."/>
        </authorList>
    </citation>
    <scope>NUCLEOTIDE SEQUENCE [LARGE SCALE GENOMIC DNA]</scope>
    <source>
        <strain evidence="2 3">SIID29052-01</strain>
    </source>
</reference>
<evidence type="ECO:0000313" key="2">
    <source>
        <dbReference type="EMBL" id="GFK92233.1"/>
    </source>
</evidence>
<dbReference type="RefSeq" id="WP_173080182.1">
    <property type="nucleotide sequence ID" value="NZ_BLTE01000001.1"/>
</dbReference>
<evidence type="ECO:0000256" key="1">
    <source>
        <dbReference type="SAM" id="MobiDB-lite"/>
    </source>
</evidence>
<accession>A0A6V8LHP9</accession>
<feature type="region of interest" description="Disordered" evidence="1">
    <location>
        <begin position="1"/>
        <end position="32"/>
    </location>
</feature>
<evidence type="ECO:0000313" key="3">
    <source>
        <dbReference type="Proteomes" id="UP000494245"/>
    </source>
</evidence>
<comment type="caution">
    <text evidence="2">The sequence shown here is derived from an EMBL/GenBank/DDBJ whole genome shotgun (WGS) entry which is preliminary data.</text>
</comment>
<dbReference type="EMBL" id="BLTE01000001">
    <property type="protein sequence ID" value="GFK92233.1"/>
    <property type="molecule type" value="Genomic_DNA"/>
</dbReference>
<gene>
    <name evidence="2" type="ORF">NNJEOMEG_00055</name>
</gene>
<keyword evidence="3" id="KW-1185">Reference proteome</keyword>
<dbReference type="AlphaFoldDB" id="A0A6V8LHP9"/>
<proteinExistence type="predicted"/>
<sequence>MTPDEPVSLRFRQDGEEQNAKTPSEPVFEKHNFGTSSLYGRTERNITFRQRGVHDENKFESAFPRAYLEILRSAFRMVSMFFKK</sequence>
<name>A0A6V8LHP9_9BACT</name>
<dbReference type="Proteomes" id="UP000494245">
    <property type="component" value="Unassembled WGS sequence"/>
</dbReference>